<dbReference type="GO" id="GO:0006865">
    <property type="term" value="P:amino acid transport"/>
    <property type="evidence" value="ECO:0007669"/>
    <property type="project" value="UniProtKB-KW"/>
</dbReference>
<proteinExistence type="inferred from homology"/>
<keyword evidence="2" id="KW-0813">Transport</keyword>
<feature type="transmembrane region" description="Helical" evidence="9">
    <location>
        <begin position="189"/>
        <end position="211"/>
    </location>
</feature>
<dbReference type="KEGG" id="bpdz:BBN53_01020"/>
<name>A0A0J6F2T4_9BORD</name>
<evidence type="ECO:0000313" key="12">
    <source>
        <dbReference type="Proteomes" id="UP000053096"/>
    </source>
</evidence>
<sequence length="289" mass="30233">MISAFLQTLIDGLLIGGVYGVIAVGLSLVFGVLKIVNFAQAEFLMIGMYAAWFSWAYLGLDPVFGAFVALAVGFALGALCQRLLVQHVLKAPPVAQIFLTVGLLAVIENGALMLFGSEFRSVRTPYQTAALELGPLFISVPYLVAFIAALAISGALWLLLTRTWIGRAIRATSQNANAAQLFGIDTRTVYAIAFGLGTGLTAFGGGVILSYSAVSPTAGAQFVVLMFTVVVLGGLGSVLGALVGGLIVGVIQSLSTLVMPIQLQNLALFVVFITFLAFRPQGLLGKGAR</sequence>
<dbReference type="PANTHER" id="PTHR11795:SF445">
    <property type="entry name" value="AMINO ACID ABC TRANSPORTER PERMEASE PROTEIN"/>
    <property type="match status" value="1"/>
</dbReference>
<protein>
    <submittedName>
        <fullName evidence="10">ABC transporter permease</fullName>
    </submittedName>
    <submittedName>
        <fullName evidence="11">LIV-I protein H</fullName>
    </submittedName>
</protein>
<feature type="transmembrane region" description="Helical" evidence="9">
    <location>
        <begin position="263"/>
        <end position="280"/>
    </location>
</feature>
<dbReference type="Pfam" id="PF02653">
    <property type="entry name" value="BPD_transp_2"/>
    <property type="match status" value="1"/>
</dbReference>
<evidence type="ECO:0000313" key="10">
    <source>
        <dbReference type="EMBL" id="ANY14592.1"/>
    </source>
</evidence>
<dbReference type="PANTHER" id="PTHR11795">
    <property type="entry name" value="BRANCHED-CHAIN AMINO ACID TRANSPORT SYSTEM PERMEASE PROTEIN LIVH"/>
    <property type="match status" value="1"/>
</dbReference>
<feature type="transmembrane region" description="Helical" evidence="9">
    <location>
        <begin position="136"/>
        <end position="160"/>
    </location>
</feature>
<evidence type="ECO:0000256" key="2">
    <source>
        <dbReference type="ARBA" id="ARBA00022448"/>
    </source>
</evidence>
<organism evidence="11 12">
    <name type="scientific">Bordetella pseudohinzii</name>
    <dbReference type="NCBI Taxonomy" id="1331258"/>
    <lineage>
        <taxon>Bacteria</taxon>
        <taxon>Pseudomonadati</taxon>
        <taxon>Pseudomonadota</taxon>
        <taxon>Betaproteobacteria</taxon>
        <taxon>Burkholderiales</taxon>
        <taxon>Alcaligenaceae</taxon>
        <taxon>Bordetella</taxon>
    </lineage>
</organism>
<dbReference type="RefSeq" id="WP_043210416.1">
    <property type="nucleotide sequence ID" value="NZ_CAJGUP010000210.1"/>
</dbReference>
<dbReference type="CDD" id="cd06582">
    <property type="entry name" value="TM_PBP1_LivH_like"/>
    <property type="match status" value="1"/>
</dbReference>
<evidence type="ECO:0000313" key="11">
    <source>
        <dbReference type="EMBL" id="CUI62114.1"/>
    </source>
</evidence>
<evidence type="ECO:0000256" key="9">
    <source>
        <dbReference type="SAM" id="Phobius"/>
    </source>
</evidence>
<comment type="subcellular location">
    <subcellularLocation>
        <location evidence="1">Cell membrane</location>
        <topology evidence="1">Multi-pass membrane protein</topology>
    </subcellularLocation>
</comment>
<keyword evidence="3" id="KW-1003">Cell membrane</keyword>
<dbReference type="Proteomes" id="UP000053096">
    <property type="component" value="Unassembled WGS sequence"/>
</dbReference>
<feature type="transmembrane region" description="Helical" evidence="9">
    <location>
        <begin position="66"/>
        <end position="85"/>
    </location>
</feature>
<feature type="transmembrane region" description="Helical" evidence="9">
    <location>
        <begin position="223"/>
        <end position="251"/>
    </location>
</feature>
<reference evidence="10 13" key="2">
    <citation type="submission" date="2016-07" db="EMBL/GenBank/DDBJ databases">
        <title>Complete genome sequences of Bordetella pseudohinzii.</title>
        <authorList>
            <person name="Spilker T."/>
            <person name="Darrah R."/>
            <person name="LiPuma J.J."/>
        </authorList>
    </citation>
    <scope>NUCLEOTIDE SEQUENCE [LARGE SCALE GENOMIC DNA]</scope>
    <source>
        <strain evidence="10 13">HI4681</strain>
    </source>
</reference>
<accession>A0A0M7E443</accession>
<dbReference type="Proteomes" id="UP000092950">
    <property type="component" value="Chromosome"/>
</dbReference>
<keyword evidence="13" id="KW-1185">Reference proteome</keyword>
<gene>
    <name evidence="11" type="primary">livH_7</name>
    <name evidence="10" type="ORF">BBN53_01020</name>
    <name evidence="11" type="ORF">ERS370011_01446</name>
</gene>
<feature type="transmembrane region" description="Helical" evidence="9">
    <location>
        <begin position="43"/>
        <end position="60"/>
    </location>
</feature>
<evidence type="ECO:0000256" key="4">
    <source>
        <dbReference type="ARBA" id="ARBA00022692"/>
    </source>
</evidence>
<keyword evidence="5" id="KW-0029">Amino-acid transport</keyword>
<evidence type="ECO:0000256" key="8">
    <source>
        <dbReference type="ARBA" id="ARBA00037998"/>
    </source>
</evidence>
<evidence type="ECO:0000256" key="7">
    <source>
        <dbReference type="ARBA" id="ARBA00023136"/>
    </source>
</evidence>
<keyword evidence="6 9" id="KW-1133">Transmembrane helix</keyword>
<evidence type="ECO:0000256" key="1">
    <source>
        <dbReference type="ARBA" id="ARBA00004651"/>
    </source>
</evidence>
<evidence type="ECO:0000256" key="3">
    <source>
        <dbReference type="ARBA" id="ARBA00022475"/>
    </source>
</evidence>
<dbReference type="InterPro" id="IPR052157">
    <property type="entry name" value="BCAA_transport_permease"/>
</dbReference>
<comment type="similarity">
    <text evidence="8">Belongs to the binding-protein-dependent transport system permease family. LivHM subfamily.</text>
</comment>
<dbReference type="AlphaFoldDB" id="A0A0J6F2T4"/>
<evidence type="ECO:0000256" key="6">
    <source>
        <dbReference type="ARBA" id="ARBA00022989"/>
    </source>
</evidence>
<feature type="transmembrane region" description="Helical" evidence="9">
    <location>
        <begin position="12"/>
        <end position="36"/>
    </location>
</feature>
<dbReference type="EMBL" id="CYTV01000003">
    <property type="protein sequence ID" value="CUI62114.1"/>
    <property type="molecule type" value="Genomic_DNA"/>
</dbReference>
<keyword evidence="4 9" id="KW-0812">Transmembrane</keyword>
<evidence type="ECO:0000313" key="13">
    <source>
        <dbReference type="Proteomes" id="UP000092950"/>
    </source>
</evidence>
<dbReference type="GO" id="GO:0022857">
    <property type="term" value="F:transmembrane transporter activity"/>
    <property type="evidence" value="ECO:0007669"/>
    <property type="project" value="InterPro"/>
</dbReference>
<dbReference type="InterPro" id="IPR001851">
    <property type="entry name" value="ABC_transp_permease"/>
</dbReference>
<dbReference type="GO" id="GO:0005886">
    <property type="term" value="C:plasma membrane"/>
    <property type="evidence" value="ECO:0007669"/>
    <property type="project" value="UniProtKB-SubCell"/>
</dbReference>
<feature type="transmembrane region" description="Helical" evidence="9">
    <location>
        <begin position="97"/>
        <end position="116"/>
    </location>
</feature>
<dbReference type="EMBL" id="CP016440">
    <property type="protein sequence ID" value="ANY14592.1"/>
    <property type="molecule type" value="Genomic_DNA"/>
</dbReference>
<evidence type="ECO:0000256" key="5">
    <source>
        <dbReference type="ARBA" id="ARBA00022970"/>
    </source>
</evidence>
<accession>A0A0J6F2T4</accession>
<keyword evidence="7 9" id="KW-0472">Membrane</keyword>
<reference evidence="11 12" key="1">
    <citation type="submission" date="2015-09" db="EMBL/GenBank/DDBJ databases">
        <authorList>
            <person name="Jackson K.R."/>
            <person name="Lunt B.L."/>
            <person name="Fisher J.N.B."/>
            <person name="Gardner A.V."/>
            <person name="Bailey M.E."/>
            <person name="Deus L.M."/>
            <person name="Earl A.S."/>
            <person name="Gibby P.D."/>
            <person name="Hartmann K.A."/>
            <person name="Liu J.E."/>
            <person name="Manci A.M."/>
            <person name="Nielsen D.A."/>
            <person name="Solomon M.B."/>
            <person name="Breakwell D.P."/>
            <person name="Burnett S.H."/>
            <person name="Grose J.H."/>
        </authorList>
    </citation>
    <scope>NUCLEOTIDE SEQUENCE [LARGE SCALE GENOMIC DNA]</scope>
    <source>
        <strain evidence="11 12">2789STDY5608636</strain>
    </source>
</reference>